<evidence type="ECO:0000313" key="1">
    <source>
        <dbReference type="EMBL" id="RII34155.1"/>
    </source>
</evidence>
<dbReference type="AlphaFoldDB" id="A0A399IMA4"/>
<dbReference type="Proteomes" id="UP000265930">
    <property type="component" value="Unassembled WGS sequence"/>
</dbReference>
<organism evidence="1 2">
    <name type="scientific">Clostridium chromiireducens</name>
    <dbReference type="NCBI Taxonomy" id="225345"/>
    <lineage>
        <taxon>Bacteria</taxon>
        <taxon>Bacillati</taxon>
        <taxon>Bacillota</taxon>
        <taxon>Clostridia</taxon>
        <taxon>Eubacteriales</taxon>
        <taxon>Clostridiaceae</taxon>
        <taxon>Clostridium</taxon>
    </lineage>
</organism>
<evidence type="ECO:0000313" key="2">
    <source>
        <dbReference type="Proteomes" id="UP000265930"/>
    </source>
</evidence>
<dbReference type="EMBL" id="QXDJ01000003">
    <property type="protein sequence ID" value="RII34155.1"/>
    <property type="molecule type" value="Genomic_DNA"/>
</dbReference>
<reference evidence="1 2" key="1">
    <citation type="submission" date="2018-08" db="EMBL/GenBank/DDBJ databases">
        <title>Genome of Clostridium chromiireducens C1, DSM12136.</title>
        <authorList>
            <person name="Xing M."/>
            <person name="Wei Y."/>
            <person name="Ang E.L."/>
            <person name="Zhao H."/>
            <person name="Zhang Y."/>
        </authorList>
    </citation>
    <scope>NUCLEOTIDE SEQUENCE [LARGE SCALE GENOMIC DNA]</scope>
    <source>
        <strain evidence="1 2">C1</strain>
    </source>
</reference>
<name>A0A399IMA4_9CLOT</name>
<proteinExistence type="predicted"/>
<dbReference type="RefSeq" id="WP_119366943.1">
    <property type="nucleotide sequence ID" value="NZ_QXDJ01000003.1"/>
</dbReference>
<accession>A0A399IMA4</accession>
<comment type="caution">
    <text evidence="1">The sequence shown here is derived from an EMBL/GenBank/DDBJ whole genome shotgun (WGS) entry which is preliminary data.</text>
</comment>
<protein>
    <submittedName>
        <fullName evidence="1">Uncharacterized protein</fullName>
    </submittedName>
</protein>
<gene>
    <name evidence="1" type="ORF">D2A34_13395</name>
</gene>
<sequence length="61" mass="7072">MKRNREIIVEVKGIITDEMRREYHHILADAIVAKYGVEIAKQILEKLKNVNLELCGDLPKL</sequence>